<dbReference type="AlphaFoldDB" id="A0A8C3TID9"/>
<comment type="similarity">
    <text evidence="2">Belongs to the shugoshin family.</text>
</comment>
<reference evidence="10" key="2">
    <citation type="submission" date="2025-08" db="UniProtKB">
        <authorList>
            <consortium name="Ensembl"/>
        </authorList>
    </citation>
    <scope>IDENTIFICATION</scope>
</reference>
<keyword evidence="11" id="KW-1185">Reference proteome</keyword>
<reference evidence="10" key="1">
    <citation type="submission" date="2020-10" db="EMBL/GenBank/DDBJ databases">
        <title>Catharus ustulatus (Swainson's thrush) genome, bCatUst1, primary haplotype v2.</title>
        <authorList>
            <person name="Delmore K."/>
            <person name="Vafadar M."/>
            <person name="Formenti G."/>
            <person name="Chow W."/>
            <person name="Pelan S."/>
            <person name="Howe K."/>
            <person name="Rhie A."/>
            <person name="Mountcastle J."/>
            <person name="Haase B."/>
            <person name="Fedrigo O."/>
            <person name="Jarvis E.D."/>
        </authorList>
    </citation>
    <scope>NUCLEOTIDE SEQUENCE [LARGE SCALE GENOMIC DNA]</scope>
</reference>
<dbReference type="PANTHER" id="PTHR21577:SF3">
    <property type="entry name" value="SHUGOSHIN 1-RELATED"/>
    <property type="match status" value="1"/>
</dbReference>
<evidence type="ECO:0000256" key="5">
    <source>
        <dbReference type="ARBA" id="ARBA00022829"/>
    </source>
</evidence>
<keyword evidence="3" id="KW-0158">Chromosome</keyword>
<sequence length="230" mass="25341">MDKGATGESSSNASSASKIKTKLRNNSSMFQVALQQNNKELPSALNAEKENSCKLENENNFLQKEIEKLQLHITFLHQKLNSMNKSLTGIDAFLKENLLTAIQISSPSEVLQSAFPLSTGHNFRSAHQSAQSTESPAKLPFIATADAEQQGNPSLALQAQFPSLISHFHQGKHLPITLICKRSSSAWQSNSRQQSLLNVGSFLYDKAETKFLLVFLDHPESHCGESFPSD</sequence>
<dbReference type="GO" id="GO:0000776">
    <property type="term" value="C:kinetochore"/>
    <property type="evidence" value="ECO:0007669"/>
    <property type="project" value="TreeGrafter"/>
</dbReference>
<evidence type="ECO:0000256" key="1">
    <source>
        <dbReference type="ARBA" id="ARBA00004584"/>
    </source>
</evidence>
<dbReference type="InterPro" id="IPR038889">
    <property type="entry name" value="Shugoshin1/2"/>
</dbReference>
<dbReference type="GO" id="GO:0007059">
    <property type="term" value="P:chromosome segregation"/>
    <property type="evidence" value="ECO:0007669"/>
    <property type="project" value="UniProtKB-KW"/>
</dbReference>
<keyword evidence="8" id="KW-0137">Centromere</keyword>
<evidence type="ECO:0000256" key="8">
    <source>
        <dbReference type="ARBA" id="ARBA00023328"/>
    </source>
</evidence>
<dbReference type="GO" id="GO:0051301">
    <property type="term" value="P:cell division"/>
    <property type="evidence" value="ECO:0007669"/>
    <property type="project" value="UniProtKB-KW"/>
</dbReference>
<evidence type="ECO:0000256" key="9">
    <source>
        <dbReference type="SAM" id="MobiDB-lite"/>
    </source>
</evidence>
<keyword evidence="7" id="KW-0131">Cell cycle</keyword>
<dbReference type="Ensembl" id="ENSCUST00005000693.1">
    <property type="protein sequence ID" value="ENSCUSP00005000654.1"/>
    <property type="gene ID" value="ENSCUSG00005000483.1"/>
</dbReference>
<keyword evidence="4" id="KW-0132">Cell division</keyword>
<dbReference type="PANTHER" id="PTHR21577">
    <property type="entry name" value="SHUGOSHIN"/>
    <property type="match status" value="1"/>
</dbReference>
<evidence type="ECO:0000313" key="10">
    <source>
        <dbReference type="Ensembl" id="ENSCUSP00005000654.1"/>
    </source>
</evidence>
<evidence type="ECO:0000256" key="6">
    <source>
        <dbReference type="ARBA" id="ARBA00023054"/>
    </source>
</evidence>
<reference evidence="10" key="3">
    <citation type="submission" date="2025-09" db="UniProtKB">
        <authorList>
            <consortium name="Ensembl"/>
        </authorList>
    </citation>
    <scope>IDENTIFICATION</scope>
</reference>
<keyword evidence="6" id="KW-0175">Coiled coil</keyword>
<protein>
    <submittedName>
        <fullName evidence="10">Uncharacterized protein</fullName>
    </submittedName>
</protein>
<evidence type="ECO:0000313" key="11">
    <source>
        <dbReference type="Proteomes" id="UP000694563"/>
    </source>
</evidence>
<name>A0A8C3TID9_CATUS</name>
<evidence type="ECO:0000256" key="4">
    <source>
        <dbReference type="ARBA" id="ARBA00022618"/>
    </source>
</evidence>
<dbReference type="GO" id="GO:0051177">
    <property type="term" value="P:meiotic sister chromatid cohesion"/>
    <property type="evidence" value="ECO:0007669"/>
    <property type="project" value="TreeGrafter"/>
</dbReference>
<proteinExistence type="inferred from homology"/>
<accession>A0A8C3TID9</accession>
<keyword evidence="5" id="KW-0159">Chromosome partition</keyword>
<feature type="region of interest" description="Disordered" evidence="9">
    <location>
        <begin position="1"/>
        <end position="20"/>
    </location>
</feature>
<dbReference type="Proteomes" id="UP000694563">
    <property type="component" value="Chromosome 5"/>
</dbReference>
<comment type="subcellular location">
    <subcellularLocation>
        <location evidence="1">Chromosome</location>
        <location evidence="1">Centromere</location>
    </subcellularLocation>
</comment>
<evidence type="ECO:0000256" key="7">
    <source>
        <dbReference type="ARBA" id="ARBA00023306"/>
    </source>
</evidence>
<evidence type="ECO:0000256" key="3">
    <source>
        <dbReference type="ARBA" id="ARBA00022454"/>
    </source>
</evidence>
<evidence type="ECO:0000256" key="2">
    <source>
        <dbReference type="ARBA" id="ARBA00010845"/>
    </source>
</evidence>
<organism evidence="10 11">
    <name type="scientific">Catharus ustulatus</name>
    <name type="common">Russet-backed thrush</name>
    <name type="synonym">Hylocichla ustulatus</name>
    <dbReference type="NCBI Taxonomy" id="91951"/>
    <lineage>
        <taxon>Eukaryota</taxon>
        <taxon>Metazoa</taxon>
        <taxon>Chordata</taxon>
        <taxon>Craniata</taxon>
        <taxon>Vertebrata</taxon>
        <taxon>Euteleostomi</taxon>
        <taxon>Archelosauria</taxon>
        <taxon>Archosauria</taxon>
        <taxon>Dinosauria</taxon>
        <taxon>Saurischia</taxon>
        <taxon>Theropoda</taxon>
        <taxon>Coelurosauria</taxon>
        <taxon>Aves</taxon>
        <taxon>Neognathae</taxon>
        <taxon>Neoaves</taxon>
        <taxon>Telluraves</taxon>
        <taxon>Australaves</taxon>
        <taxon>Passeriformes</taxon>
        <taxon>Turdidae</taxon>
        <taxon>Catharus</taxon>
    </lineage>
</organism>